<dbReference type="SUPFAM" id="SSF53474">
    <property type="entry name" value="alpha/beta-Hydrolases"/>
    <property type="match status" value="1"/>
</dbReference>
<dbReference type="InterPro" id="IPR000073">
    <property type="entry name" value="AB_hydrolase_1"/>
</dbReference>
<gene>
    <name evidence="3" type="ORF">COV04_01205</name>
</gene>
<dbReference type="GO" id="GO:0016020">
    <property type="term" value="C:membrane"/>
    <property type="evidence" value="ECO:0007669"/>
    <property type="project" value="TreeGrafter"/>
</dbReference>
<dbReference type="EMBL" id="PFET01000005">
    <property type="protein sequence ID" value="PJE76130.1"/>
    <property type="molecule type" value="Genomic_DNA"/>
</dbReference>
<dbReference type="AlphaFoldDB" id="A0A2M8LFA7"/>
<dbReference type="InterPro" id="IPR029058">
    <property type="entry name" value="AB_hydrolase_fold"/>
</dbReference>
<comment type="caution">
    <text evidence="3">The sequence shown here is derived from an EMBL/GenBank/DDBJ whole genome shotgun (WGS) entry which is preliminary data.</text>
</comment>
<dbReference type="PRINTS" id="PR00412">
    <property type="entry name" value="EPOXHYDRLASE"/>
</dbReference>
<feature type="domain" description="AB hydrolase-1" evidence="2">
    <location>
        <begin position="30"/>
        <end position="256"/>
    </location>
</feature>
<protein>
    <recommendedName>
        <fullName evidence="2">AB hydrolase-1 domain-containing protein</fullName>
    </recommendedName>
</protein>
<dbReference type="InterPro" id="IPR000639">
    <property type="entry name" value="Epox_hydrolase-like"/>
</dbReference>
<feature type="transmembrane region" description="Helical" evidence="1">
    <location>
        <begin position="100"/>
        <end position="117"/>
    </location>
</feature>
<reference evidence="3 4" key="1">
    <citation type="submission" date="2017-09" db="EMBL/GenBank/DDBJ databases">
        <title>Depth-based differentiation of microbial function through sediment-hosted aquifers and enrichment of novel symbionts in the deep terrestrial subsurface.</title>
        <authorList>
            <person name="Probst A.J."/>
            <person name="Ladd B."/>
            <person name="Jarett J.K."/>
            <person name="Geller-Mcgrath D.E."/>
            <person name="Sieber C.M."/>
            <person name="Emerson J.B."/>
            <person name="Anantharaman K."/>
            <person name="Thomas B.C."/>
            <person name="Malmstrom R."/>
            <person name="Stieglmeier M."/>
            <person name="Klingl A."/>
            <person name="Woyke T."/>
            <person name="Ryan C.M."/>
            <person name="Banfield J.F."/>
        </authorList>
    </citation>
    <scope>NUCLEOTIDE SEQUENCE [LARGE SCALE GENOMIC DNA]</scope>
    <source>
        <strain evidence="3">CG10_big_fil_rev_8_21_14_0_10_48_11</strain>
    </source>
</reference>
<keyword evidence="1" id="KW-0812">Transmembrane</keyword>
<dbReference type="PANTHER" id="PTHR43798">
    <property type="entry name" value="MONOACYLGLYCEROL LIPASE"/>
    <property type="match status" value="1"/>
</dbReference>
<organism evidence="3 4">
    <name type="scientific">Candidatus Uhrbacteria bacterium CG10_big_fil_rev_8_21_14_0_10_48_11</name>
    <dbReference type="NCBI Taxonomy" id="1975037"/>
    <lineage>
        <taxon>Bacteria</taxon>
        <taxon>Candidatus Uhriibacteriota</taxon>
    </lineage>
</organism>
<dbReference type="GO" id="GO:0003824">
    <property type="term" value="F:catalytic activity"/>
    <property type="evidence" value="ECO:0007669"/>
    <property type="project" value="InterPro"/>
</dbReference>
<keyword evidence="1" id="KW-0472">Membrane</keyword>
<dbReference type="Proteomes" id="UP000231152">
    <property type="component" value="Unassembled WGS sequence"/>
</dbReference>
<dbReference type="InterPro" id="IPR050266">
    <property type="entry name" value="AB_hydrolase_sf"/>
</dbReference>
<dbReference type="Gene3D" id="3.40.50.1820">
    <property type="entry name" value="alpha/beta hydrolase"/>
    <property type="match status" value="1"/>
</dbReference>
<proteinExistence type="predicted"/>
<dbReference type="PRINTS" id="PR00111">
    <property type="entry name" value="ABHYDROLASE"/>
</dbReference>
<dbReference type="Pfam" id="PF00561">
    <property type="entry name" value="Abhydrolase_1"/>
    <property type="match status" value="1"/>
</dbReference>
<feature type="transmembrane region" description="Helical" evidence="1">
    <location>
        <begin position="137"/>
        <end position="161"/>
    </location>
</feature>
<evidence type="ECO:0000313" key="3">
    <source>
        <dbReference type="EMBL" id="PJE76130.1"/>
    </source>
</evidence>
<keyword evidence="1" id="KW-1133">Transmembrane helix</keyword>
<evidence type="ECO:0000256" key="1">
    <source>
        <dbReference type="SAM" id="Phobius"/>
    </source>
</evidence>
<evidence type="ECO:0000259" key="2">
    <source>
        <dbReference type="Pfam" id="PF00561"/>
    </source>
</evidence>
<accession>A0A2M8LFA7</accession>
<name>A0A2M8LFA7_9BACT</name>
<dbReference type="PANTHER" id="PTHR43798:SF33">
    <property type="entry name" value="HYDROLASE, PUTATIVE (AFU_ORTHOLOGUE AFUA_2G14860)-RELATED"/>
    <property type="match status" value="1"/>
</dbReference>
<sequence length="276" mass="31945">MDSSELEKKYVETDAGKVFYFTDHAFPNRPWIILLHGLSSNHTTWCLVVVSLRAKHYNTLLVDLRGHGYSDKTRRRHLYSFSRFSEDLNQVVQVESVDNFILVGYSFGGFVALDYALRYPKSVRGLLLISTSYVNPFVARGLTLFSYVVSFFLNGIAYLLLWQRRRQYHYYVYEKTNQNGYWFSVYEGLKTMPVAVNLWLVALMGTANFSKALRKMQVPTMVVRAKHDPFFTEHEAKEMAEALDAELVTVDHQTHFLATHAQEAVTEIILEFIAKL</sequence>
<evidence type="ECO:0000313" key="4">
    <source>
        <dbReference type="Proteomes" id="UP000231152"/>
    </source>
</evidence>